<reference evidence="21" key="1">
    <citation type="submission" date="2019-02" db="EMBL/GenBank/DDBJ databases">
        <authorList>
            <person name="Gruber-Vodicka R. H."/>
            <person name="Seah K. B. B."/>
        </authorList>
    </citation>
    <scope>NUCLEOTIDE SEQUENCE</scope>
    <source>
        <strain evidence="21">BECK_S1320</strain>
        <strain evidence="20">BECK_S1321</strain>
    </source>
</reference>
<dbReference type="InterPro" id="IPR011130">
    <property type="entry name" value="SecA_preprotein_X-link_dom"/>
</dbReference>
<feature type="binding site" evidence="15">
    <location>
        <position position="507"/>
    </location>
    <ligand>
        <name>ATP</name>
        <dbReference type="ChEBI" id="CHEBI:30616"/>
    </ligand>
</feature>
<dbReference type="SMART" id="SM00958">
    <property type="entry name" value="SecA_PP_bind"/>
    <property type="match status" value="1"/>
</dbReference>
<comment type="subunit">
    <text evidence="15">Monomer and homodimer. Part of the essential Sec protein translocation apparatus which comprises SecA, SecYEG and auxiliary proteins SecDF-YajC and YidC.</text>
</comment>
<dbReference type="CDD" id="cd18803">
    <property type="entry name" value="SF2_C_secA"/>
    <property type="match status" value="1"/>
</dbReference>
<dbReference type="PROSITE" id="PS01312">
    <property type="entry name" value="SECA"/>
    <property type="match status" value="1"/>
</dbReference>
<dbReference type="AlphaFoldDB" id="A0A450Z0L2"/>
<dbReference type="EMBL" id="CAADFU010000092">
    <property type="protein sequence ID" value="VFK47310.1"/>
    <property type="molecule type" value="Genomic_DNA"/>
</dbReference>
<evidence type="ECO:0000256" key="7">
    <source>
        <dbReference type="ARBA" id="ARBA00022723"/>
    </source>
</evidence>
<dbReference type="InterPro" id="IPR004027">
    <property type="entry name" value="SEC_C_motif"/>
</dbReference>
<dbReference type="FunFam" id="3.40.50.300:FF:000113">
    <property type="entry name" value="Preprotein translocase subunit SecA"/>
    <property type="match status" value="1"/>
</dbReference>
<comment type="cofactor">
    <cofactor evidence="1">
        <name>Zn(2+)</name>
        <dbReference type="ChEBI" id="CHEBI:29105"/>
    </cofactor>
</comment>
<dbReference type="NCBIfam" id="NF009538">
    <property type="entry name" value="PRK12904.1"/>
    <property type="match status" value="1"/>
</dbReference>
<feature type="domain" description="SecA family profile" evidence="19">
    <location>
        <begin position="3"/>
        <end position="632"/>
    </location>
</feature>
<dbReference type="EMBL" id="CAADFR010000047">
    <property type="protein sequence ID" value="VFK39744.1"/>
    <property type="molecule type" value="Genomic_DNA"/>
</dbReference>
<dbReference type="GO" id="GO:0006605">
    <property type="term" value="P:protein targeting"/>
    <property type="evidence" value="ECO:0007669"/>
    <property type="project" value="UniProtKB-UniRule"/>
</dbReference>
<dbReference type="SUPFAM" id="SSF81767">
    <property type="entry name" value="Pre-protein crosslinking domain of SecA"/>
    <property type="match status" value="1"/>
</dbReference>
<keyword evidence="12 15" id="KW-1278">Translocase</keyword>
<dbReference type="Pfam" id="PF02810">
    <property type="entry name" value="SEC-C"/>
    <property type="match status" value="1"/>
</dbReference>
<evidence type="ECO:0000313" key="21">
    <source>
        <dbReference type="EMBL" id="VFK47310.1"/>
    </source>
</evidence>
<feature type="region of interest" description="Disordered" evidence="17">
    <location>
        <begin position="524"/>
        <end position="544"/>
    </location>
</feature>
<keyword evidence="9" id="KW-0862">Zinc</keyword>
<dbReference type="GO" id="GO:0005524">
    <property type="term" value="F:ATP binding"/>
    <property type="evidence" value="ECO:0007669"/>
    <property type="project" value="UniProtKB-UniRule"/>
</dbReference>
<dbReference type="Pfam" id="PF01043">
    <property type="entry name" value="SecA_PP_bind"/>
    <property type="match status" value="1"/>
</dbReference>
<keyword evidence="6" id="KW-0997">Cell inner membrane</keyword>
<feature type="binding site" evidence="15">
    <location>
        <position position="87"/>
    </location>
    <ligand>
        <name>ATP</name>
        <dbReference type="ChEBI" id="CHEBI:30616"/>
    </ligand>
</feature>
<dbReference type="InterPro" id="IPR011115">
    <property type="entry name" value="SecA_DEAD"/>
</dbReference>
<keyword evidence="4 15" id="KW-1003">Cell membrane</keyword>
<keyword evidence="8 15" id="KW-0547">Nucleotide-binding</keyword>
<sequence length="935" mass="106522">MIGGLFKKIVGSRNDRLIKRMHKTVNRINTFQEEIRALSDERLREKTDEFRQRHRDGESLDELLPEAFAVVREAGRRVLDMSHFDVQLIGGMVLHQGKIAEMRTGEGKTLVATLAVYLNALPERGVHVVTVNDYLARRDAEWMGKLYSFLGLRVGVVVAGMSPEEKRDAYGADVTYGTNNEFGFDYLRDNMAFGIADKVQRDMHFAIVDEVDSILIDEARTPLIISGPTDERSDLYVRMNELIPKLTRQEIEEGPGDYSVDEKTRQVHLTEEGHMNIERMMEKEGLIGEGENLYDAGNIVLMHHLNAALRAHALFHRNVDYLVKDNEIVIVDEFTGRTMPGRRWSEGLHQAIEAKEGVAVQHENQTLASITFQNYFRLYEKLAGMTGTADTEAPEFQQIYGLEVVVIPTHKKMIREDLPDLVFLTKQEKFTAIIDDIRDCRERGQPILVGTASVDTSEYLFGLLEKENIPCQVLNAKQHEREAEIIAQAGKPSTVTIATNMAGRGTDIVLGGNFQAEITALRADLSQSDHQSDSGRPASTDEQEKRILAAQTAWDERHQTVLNAGGLHIIGTERHESRRVDNQLRGRSGRQGDVGSSRFYLSLEDDLMRIFASERVGSIMQKLGMQENEAIEHPWITKAIENAQRKVEGRNFDIRKQLLEYDDVANDQRREIYGLRNELMAEEDVSERILAIRQDVVSECINTYIPPQSLDEQWDVPGLEKAIEHEFGARHPISEWLETDESLHEESLRRRILTEIEREYQEKTDRAGPEVMHHFEKALMLQILDASWKEHLAAMDYLRQGIHLRSFAQKNPKQEYKREAFEMFRALLERVKHEVVGVLSKARLQTKEEVEAMEMQRRDSAPLQFLHSSPLDNPPSGFGGEEPPPSPERENDQDSDRNTTSKEAPYVRSAPKVGRNDPCPCGSGKKYKKCHGRIT</sequence>
<evidence type="ECO:0000259" key="18">
    <source>
        <dbReference type="PROSITE" id="PS51192"/>
    </source>
</evidence>
<dbReference type="SUPFAM" id="SSF81886">
    <property type="entry name" value="Helical scaffold and wing domains of SecA"/>
    <property type="match status" value="1"/>
</dbReference>
<evidence type="ECO:0000256" key="6">
    <source>
        <dbReference type="ARBA" id="ARBA00022519"/>
    </source>
</evidence>
<comment type="subcellular location">
    <subcellularLocation>
        <location evidence="15">Cell membrane</location>
        <topology evidence="15">Peripheral membrane protein</topology>
        <orientation evidence="15">Cytoplasmic side</orientation>
    </subcellularLocation>
    <subcellularLocation>
        <location evidence="15">Cytoplasm</location>
    </subcellularLocation>
    <text evidence="15">Distribution is 50-50.</text>
</comment>
<dbReference type="InterPro" id="IPR036670">
    <property type="entry name" value="SecA_X-link_sf"/>
</dbReference>
<dbReference type="Gene3D" id="3.90.1440.10">
    <property type="entry name" value="SecA, preprotein cross-linking domain"/>
    <property type="match status" value="1"/>
</dbReference>
<keyword evidence="7" id="KW-0479">Metal-binding</keyword>
<accession>A0A450Z0L2</accession>
<dbReference type="GO" id="GO:0005886">
    <property type="term" value="C:plasma membrane"/>
    <property type="evidence" value="ECO:0007669"/>
    <property type="project" value="UniProtKB-SubCell"/>
</dbReference>
<dbReference type="SMART" id="SM00957">
    <property type="entry name" value="SecA_DEAD"/>
    <property type="match status" value="1"/>
</dbReference>
<evidence type="ECO:0000256" key="5">
    <source>
        <dbReference type="ARBA" id="ARBA00022490"/>
    </source>
</evidence>
<dbReference type="InterPro" id="IPR014018">
    <property type="entry name" value="SecA_motor_DEAD"/>
</dbReference>
<dbReference type="FunFam" id="1.10.3060.10:FF:000003">
    <property type="entry name" value="Protein translocase subunit SecA"/>
    <property type="match status" value="1"/>
</dbReference>
<evidence type="ECO:0000256" key="12">
    <source>
        <dbReference type="ARBA" id="ARBA00022967"/>
    </source>
</evidence>
<comment type="function">
    <text evidence="15">Part of the Sec protein translocase complex. Interacts with the SecYEG preprotein conducting channel. Has a central role in coupling the hydrolysis of ATP to the transfer of proteins into and across the cell membrane, serving both as a receptor for the preprotein-SecB complex and as an ATP-driven molecular motor driving the stepwise translocation of polypeptide chains across the membrane.</text>
</comment>
<organism evidence="21">
    <name type="scientific">Candidatus Kentrum sp. SD</name>
    <dbReference type="NCBI Taxonomy" id="2126332"/>
    <lineage>
        <taxon>Bacteria</taxon>
        <taxon>Pseudomonadati</taxon>
        <taxon>Pseudomonadota</taxon>
        <taxon>Gammaproteobacteria</taxon>
        <taxon>Candidatus Kentrum</taxon>
    </lineage>
</organism>
<dbReference type="CDD" id="cd17928">
    <property type="entry name" value="DEXDc_SecA"/>
    <property type="match status" value="1"/>
</dbReference>
<dbReference type="InterPro" id="IPR036266">
    <property type="entry name" value="SecA_Wing/Scaffold_sf"/>
</dbReference>
<dbReference type="PROSITE" id="PS51192">
    <property type="entry name" value="HELICASE_ATP_BIND_1"/>
    <property type="match status" value="1"/>
</dbReference>
<keyword evidence="13 15" id="KW-0811">Translocation</keyword>
<evidence type="ECO:0000256" key="3">
    <source>
        <dbReference type="ARBA" id="ARBA00022448"/>
    </source>
</evidence>
<dbReference type="SUPFAM" id="SSF52540">
    <property type="entry name" value="P-loop containing nucleoside triphosphate hydrolases"/>
    <property type="match status" value="2"/>
</dbReference>
<dbReference type="Gene3D" id="3.40.50.300">
    <property type="entry name" value="P-loop containing nucleotide triphosphate hydrolases"/>
    <property type="match status" value="2"/>
</dbReference>
<keyword evidence="14 15" id="KW-0472">Membrane</keyword>
<dbReference type="InterPro" id="IPR014001">
    <property type="entry name" value="Helicase_ATP-bd"/>
</dbReference>
<dbReference type="FunFam" id="3.40.50.300:FF:000334">
    <property type="entry name" value="Protein translocase subunit SecA"/>
    <property type="match status" value="1"/>
</dbReference>
<evidence type="ECO:0000256" key="9">
    <source>
        <dbReference type="ARBA" id="ARBA00022833"/>
    </source>
</evidence>
<dbReference type="Pfam" id="PF21090">
    <property type="entry name" value="P-loop_SecA"/>
    <property type="match status" value="1"/>
</dbReference>
<feature type="domain" description="Helicase ATP-binding" evidence="18">
    <location>
        <begin position="89"/>
        <end position="247"/>
    </location>
</feature>
<dbReference type="NCBIfam" id="TIGR00963">
    <property type="entry name" value="secA"/>
    <property type="match status" value="1"/>
</dbReference>
<dbReference type="PANTHER" id="PTHR30612:SF0">
    <property type="entry name" value="CHLOROPLAST PROTEIN-TRANSPORTING ATPASE"/>
    <property type="match status" value="1"/>
</dbReference>
<dbReference type="GO" id="GO:0043952">
    <property type="term" value="P:protein transport by the Sec complex"/>
    <property type="evidence" value="ECO:0007669"/>
    <property type="project" value="UniProtKB-ARBA"/>
</dbReference>
<evidence type="ECO:0000256" key="2">
    <source>
        <dbReference type="ARBA" id="ARBA00007650"/>
    </source>
</evidence>
<dbReference type="GO" id="GO:0005829">
    <property type="term" value="C:cytosol"/>
    <property type="evidence" value="ECO:0007669"/>
    <property type="project" value="TreeGrafter"/>
</dbReference>
<dbReference type="GO" id="GO:0031522">
    <property type="term" value="C:cell envelope Sec protein transport complex"/>
    <property type="evidence" value="ECO:0007669"/>
    <property type="project" value="TreeGrafter"/>
</dbReference>
<dbReference type="PANTHER" id="PTHR30612">
    <property type="entry name" value="SECA INNER MEMBRANE COMPONENT OF SEC PROTEIN SECRETION SYSTEM"/>
    <property type="match status" value="1"/>
</dbReference>
<feature type="binding site" evidence="15">
    <location>
        <begin position="105"/>
        <end position="109"/>
    </location>
    <ligand>
        <name>ATP</name>
        <dbReference type="ChEBI" id="CHEBI:30616"/>
    </ligand>
</feature>
<comment type="similarity">
    <text evidence="2 15 16">Belongs to the SecA family.</text>
</comment>
<protein>
    <recommendedName>
        <fullName evidence="15 16">Protein translocase subunit SecA</fullName>
        <ecNumber evidence="15">7.4.2.8</ecNumber>
    </recommendedName>
</protein>
<dbReference type="InterPro" id="IPR000185">
    <property type="entry name" value="SecA"/>
</dbReference>
<name>A0A450Z0L2_9GAMM</name>
<comment type="catalytic activity">
    <reaction evidence="15">
        <text>ATP + H2O + cellular proteinSide 1 = ADP + phosphate + cellular proteinSide 2.</text>
        <dbReference type="EC" id="7.4.2.8"/>
    </reaction>
</comment>
<dbReference type="EC" id="7.4.2.8" evidence="15"/>
<evidence type="ECO:0000256" key="17">
    <source>
        <dbReference type="SAM" id="MobiDB-lite"/>
    </source>
</evidence>
<evidence type="ECO:0000256" key="16">
    <source>
        <dbReference type="RuleBase" id="RU003874"/>
    </source>
</evidence>
<dbReference type="GO" id="GO:0065002">
    <property type="term" value="P:intracellular protein transmembrane transport"/>
    <property type="evidence" value="ECO:0007669"/>
    <property type="project" value="UniProtKB-UniRule"/>
</dbReference>
<evidence type="ECO:0000259" key="19">
    <source>
        <dbReference type="PROSITE" id="PS51196"/>
    </source>
</evidence>
<dbReference type="GO" id="GO:0017038">
    <property type="term" value="P:protein import"/>
    <property type="evidence" value="ECO:0007669"/>
    <property type="project" value="InterPro"/>
</dbReference>
<evidence type="ECO:0000256" key="13">
    <source>
        <dbReference type="ARBA" id="ARBA00023010"/>
    </source>
</evidence>
<evidence type="ECO:0000256" key="15">
    <source>
        <dbReference type="HAMAP-Rule" id="MF_01382"/>
    </source>
</evidence>
<evidence type="ECO:0000256" key="8">
    <source>
        <dbReference type="ARBA" id="ARBA00022741"/>
    </source>
</evidence>
<evidence type="ECO:0000256" key="1">
    <source>
        <dbReference type="ARBA" id="ARBA00001947"/>
    </source>
</evidence>
<feature type="compositionally biased region" description="Basic and acidic residues" evidence="17">
    <location>
        <begin position="887"/>
        <end position="900"/>
    </location>
</feature>
<dbReference type="GO" id="GO:0008564">
    <property type="term" value="F:protein-exporting ATPase activity"/>
    <property type="evidence" value="ECO:0007669"/>
    <property type="project" value="UniProtKB-EC"/>
</dbReference>
<dbReference type="InterPro" id="IPR011116">
    <property type="entry name" value="SecA_Wing/Scaffold"/>
</dbReference>
<feature type="region of interest" description="Disordered" evidence="17">
    <location>
        <begin position="854"/>
        <end position="935"/>
    </location>
</feature>
<evidence type="ECO:0000256" key="10">
    <source>
        <dbReference type="ARBA" id="ARBA00022840"/>
    </source>
</evidence>
<evidence type="ECO:0000256" key="4">
    <source>
        <dbReference type="ARBA" id="ARBA00022475"/>
    </source>
</evidence>
<dbReference type="InterPro" id="IPR044722">
    <property type="entry name" value="SecA_SF2_C"/>
</dbReference>
<gene>
    <name evidence="15" type="primary">secA</name>
    <name evidence="21" type="ORF">BECKSD772E_GA0070983_10926</name>
    <name evidence="20" type="ORF">BECKSD772F_GA0070984_10476</name>
</gene>
<dbReference type="Gene3D" id="1.10.3060.10">
    <property type="entry name" value="Helical scaffold and wing domains of SecA"/>
    <property type="match status" value="1"/>
</dbReference>
<dbReference type="FunFam" id="3.90.1440.10:FF:000001">
    <property type="entry name" value="Preprotein translocase subunit SecA"/>
    <property type="match status" value="1"/>
</dbReference>
<proteinExistence type="inferred from homology"/>
<dbReference type="Pfam" id="PF07516">
    <property type="entry name" value="SecA_SW"/>
    <property type="match status" value="1"/>
</dbReference>
<evidence type="ECO:0000313" key="20">
    <source>
        <dbReference type="EMBL" id="VFK39744.1"/>
    </source>
</evidence>
<dbReference type="PRINTS" id="PR00906">
    <property type="entry name" value="SECA"/>
</dbReference>
<dbReference type="InterPro" id="IPR027417">
    <property type="entry name" value="P-loop_NTPase"/>
</dbReference>
<keyword evidence="11 15" id="KW-0653">Protein transport</keyword>
<feature type="compositionally biased region" description="Basic residues" evidence="17">
    <location>
        <begin position="925"/>
        <end position="935"/>
    </location>
</feature>
<keyword evidence="10 15" id="KW-0067">ATP-binding</keyword>
<keyword evidence="5 15" id="KW-0963">Cytoplasm</keyword>
<evidence type="ECO:0000256" key="14">
    <source>
        <dbReference type="ARBA" id="ARBA00023136"/>
    </source>
</evidence>
<dbReference type="HAMAP" id="MF_01382">
    <property type="entry name" value="SecA"/>
    <property type="match status" value="1"/>
</dbReference>
<dbReference type="GO" id="GO:0046872">
    <property type="term" value="F:metal ion binding"/>
    <property type="evidence" value="ECO:0007669"/>
    <property type="project" value="UniProtKB-KW"/>
</dbReference>
<dbReference type="PROSITE" id="PS51196">
    <property type="entry name" value="SECA_MOTOR_DEAD"/>
    <property type="match status" value="1"/>
</dbReference>
<evidence type="ECO:0000256" key="11">
    <source>
        <dbReference type="ARBA" id="ARBA00022927"/>
    </source>
</evidence>
<dbReference type="Pfam" id="PF07517">
    <property type="entry name" value="SecA_DEAD"/>
    <property type="match status" value="1"/>
</dbReference>
<keyword evidence="3 15" id="KW-0813">Transport</keyword>
<dbReference type="InterPro" id="IPR020937">
    <property type="entry name" value="SecA_CS"/>
</dbReference>